<evidence type="ECO:0000259" key="6">
    <source>
        <dbReference type="Pfam" id="PF00501"/>
    </source>
</evidence>
<dbReference type="PANTHER" id="PTHR43859:SF11">
    <property type="entry name" value="4-COUMARATE--COA LIGASE"/>
    <property type="match status" value="1"/>
</dbReference>
<feature type="domain" description="AMP-binding enzyme C-terminal" evidence="7">
    <location>
        <begin position="463"/>
        <end position="540"/>
    </location>
</feature>
<feature type="domain" description="AMP-dependent synthetase/ligase" evidence="6">
    <location>
        <begin position="21"/>
        <end position="412"/>
    </location>
</feature>
<reference evidence="8 9" key="1">
    <citation type="submission" date="2024-03" db="EMBL/GenBank/DDBJ databases">
        <authorList>
            <person name="Martinez-Hernandez J."/>
        </authorList>
    </citation>
    <scope>NUCLEOTIDE SEQUENCE [LARGE SCALE GENOMIC DNA]</scope>
</reference>
<keyword evidence="5" id="KW-0067">ATP-binding</keyword>
<evidence type="ECO:0008006" key="10">
    <source>
        <dbReference type="Google" id="ProtNLM"/>
    </source>
</evidence>
<dbReference type="Pfam" id="PF13193">
    <property type="entry name" value="AMP-binding_C"/>
    <property type="match status" value="1"/>
</dbReference>
<evidence type="ECO:0000256" key="2">
    <source>
        <dbReference type="ARBA" id="ARBA00006432"/>
    </source>
</evidence>
<dbReference type="InterPro" id="IPR020845">
    <property type="entry name" value="AMP-binding_CS"/>
</dbReference>
<dbReference type="InterPro" id="IPR025110">
    <property type="entry name" value="AMP-bd_C"/>
</dbReference>
<dbReference type="Gene3D" id="3.30.300.30">
    <property type="match status" value="1"/>
</dbReference>
<keyword evidence="4" id="KW-0547">Nucleotide-binding</keyword>
<dbReference type="InterPro" id="IPR045851">
    <property type="entry name" value="AMP-bd_C_sf"/>
</dbReference>
<gene>
    <name evidence="8" type="ORF">LLUT_LOCUS33017</name>
</gene>
<dbReference type="Gene3D" id="3.40.50.12780">
    <property type="entry name" value="N-terminal domain of ligase-like"/>
    <property type="match status" value="1"/>
</dbReference>
<dbReference type="EMBL" id="CAXHTB010000023">
    <property type="protein sequence ID" value="CAL0331957.1"/>
    <property type="molecule type" value="Genomic_DNA"/>
</dbReference>
<evidence type="ECO:0000313" key="8">
    <source>
        <dbReference type="EMBL" id="CAL0331957.1"/>
    </source>
</evidence>
<comment type="similarity">
    <text evidence="2">Belongs to the ATP-dependent AMP-binding enzyme family.</text>
</comment>
<keyword evidence="3" id="KW-0436">Ligase</keyword>
<evidence type="ECO:0000256" key="5">
    <source>
        <dbReference type="ARBA" id="ARBA00022840"/>
    </source>
</evidence>
<name>A0AAV1YD50_LUPLU</name>
<keyword evidence="9" id="KW-1185">Reference proteome</keyword>
<organism evidence="8 9">
    <name type="scientific">Lupinus luteus</name>
    <name type="common">European yellow lupine</name>
    <dbReference type="NCBI Taxonomy" id="3873"/>
    <lineage>
        <taxon>Eukaryota</taxon>
        <taxon>Viridiplantae</taxon>
        <taxon>Streptophyta</taxon>
        <taxon>Embryophyta</taxon>
        <taxon>Tracheophyta</taxon>
        <taxon>Spermatophyta</taxon>
        <taxon>Magnoliopsida</taxon>
        <taxon>eudicotyledons</taxon>
        <taxon>Gunneridae</taxon>
        <taxon>Pentapetalae</taxon>
        <taxon>rosids</taxon>
        <taxon>fabids</taxon>
        <taxon>Fabales</taxon>
        <taxon>Fabaceae</taxon>
        <taxon>Papilionoideae</taxon>
        <taxon>50 kb inversion clade</taxon>
        <taxon>genistoids sensu lato</taxon>
        <taxon>core genistoids</taxon>
        <taxon>Genisteae</taxon>
        <taxon>Lupinus</taxon>
    </lineage>
</organism>
<evidence type="ECO:0000256" key="4">
    <source>
        <dbReference type="ARBA" id="ARBA00022741"/>
    </source>
</evidence>
<dbReference type="SUPFAM" id="SSF56801">
    <property type="entry name" value="Acetyl-CoA synthetase-like"/>
    <property type="match status" value="1"/>
</dbReference>
<proteinExistence type="inferred from homology"/>
<dbReference type="PANTHER" id="PTHR43859">
    <property type="entry name" value="ACYL-ACTIVATING ENZYME"/>
    <property type="match status" value="1"/>
</dbReference>
<dbReference type="GO" id="GO:0016874">
    <property type="term" value="F:ligase activity"/>
    <property type="evidence" value="ECO:0007669"/>
    <property type="project" value="UniProtKB-KW"/>
</dbReference>
<evidence type="ECO:0000313" key="9">
    <source>
        <dbReference type="Proteomes" id="UP001497480"/>
    </source>
</evidence>
<dbReference type="AlphaFoldDB" id="A0AAV1YD50"/>
<comment type="caution">
    <text evidence="8">The sequence shown here is derived from an EMBL/GenBank/DDBJ whole genome shotgun (WGS) entry which is preliminary data.</text>
</comment>
<dbReference type="PROSITE" id="PS00455">
    <property type="entry name" value="AMP_BINDING"/>
    <property type="match status" value="1"/>
</dbReference>
<dbReference type="InterPro" id="IPR042099">
    <property type="entry name" value="ANL_N_sf"/>
</dbReference>
<dbReference type="GO" id="GO:0005524">
    <property type="term" value="F:ATP binding"/>
    <property type="evidence" value="ECO:0007669"/>
    <property type="project" value="UniProtKB-KW"/>
</dbReference>
<evidence type="ECO:0000259" key="7">
    <source>
        <dbReference type="Pfam" id="PF13193"/>
    </source>
</evidence>
<dbReference type="Proteomes" id="UP001497480">
    <property type="component" value="Unassembled WGS sequence"/>
</dbReference>
<dbReference type="GO" id="GO:0005829">
    <property type="term" value="C:cytosol"/>
    <property type="evidence" value="ECO:0007669"/>
    <property type="project" value="UniProtKB-SubCell"/>
</dbReference>
<evidence type="ECO:0000256" key="3">
    <source>
        <dbReference type="ARBA" id="ARBA00022598"/>
    </source>
</evidence>
<dbReference type="InterPro" id="IPR000873">
    <property type="entry name" value="AMP-dep_synth/lig_dom"/>
</dbReference>
<dbReference type="CDD" id="cd12118">
    <property type="entry name" value="ttLC_FACS_AEE21_like"/>
    <property type="match status" value="1"/>
</dbReference>
<dbReference type="Pfam" id="PF00501">
    <property type="entry name" value="AMP-binding"/>
    <property type="match status" value="1"/>
</dbReference>
<comment type="subcellular location">
    <subcellularLocation>
        <location evidence="1">Cytoplasm</location>
        <location evidence="1">Cytosol</location>
    </subcellularLocation>
</comment>
<accession>A0AAV1YD50</accession>
<sequence>MREDQFECCANYVPLSPITFLERAATVYGDDKISIIYGDHVRFSWRQTHQRCLKLASSLLNFGISHGDIVAALAPNIPALYELHFGAPMAGAVLSALNTSLDVTTLALLLEQLESCKIMFVDYQFIDSSLKALEIMSQRKCKPPFIVLITDYYDQKESFLAKDMPPKNTLNYNEFLAMGEPDFESLRPSNEFDPISVNFTSGSTGTPKGVVYSHRGAYLNSLAAISRFDMKPMPVFLWTVDMFRCNGWCFTWAMAALGGTNVCLRNVSARDVFDAIHLHKVTHFCGAPTLLVMNADASLYDQKPLPHRVKVTVAGVLPPFQIINKVAIELGFDVSIGYGMTETMGPVILRPWKPNSDDDHTKFNYYYNEQGLPDFMMQEVDVKDPKTMKTAPHDGKTIGEIMFKGNTIMLGYNKNSQATEEAFRGGWYRTGDLGVKEHNGSITLKDRAKDIIYSKGEGVSTLEIETVLLNHPMVLKAAVVGRYDDDDSLLESSPCAVVRLKDECSASVDDIIKFCEQNLATNMVPKYVVFGDLPVNSTGKVQKFLIREKIENNKGAIHEL</sequence>
<protein>
    <recommendedName>
        <fullName evidence="10">4-coumarate--CoA ligase</fullName>
    </recommendedName>
</protein>
<evidence type="ECO:0000256" key="1">
    <source>
        <dbReference type="ARBA" id="ARBA00004514"/>
    </source>
</evidence>